<comment type="similarity">
    <text evidence="2 14">Belongs to the cytochrome c oxidase subunit 2 family.</text>
</comment>
<evidence type="ECO:0000256" key="11">
    <source>
        <dbReference type="ARBA" id="ARBA00023136"/>
    </source>
</evidence>
<evidence type="ECO:0000313" key="20">
    <source>
        <dbReference type="Proteomes" id="UP001210865"/>
    </source>
</evidence>
<evidence type="ECO:0000256" key="4">
    <source>
        <dbReference type="ARBA" id="ARBA00022475"/>
    </source>
</evidence>
<organism evidence="19 20">
    <name type="scientific">Sphingomonas abietis</name>
    <dbReference type="NCBI Taxonomy" id="3012344"/>
    <lineage>
        <taxon>Bacteria</taxon>
        <taxon>Pseudomonadati</taxon>
        <taxon>Pseudomonadota</taxon>
        <taxon>Alphaproteobacteria</taxon>
        <taxon>Sphingomonadales</taxon>
        <taxon>Sphingomonadaceae</taxon>
        <taxon>Sphingomonas</taxon>
    </lineage>
</organism>
<dbReference type="PROSITE" id="PS51257">
    <property type="entry name" value="PROKAR_LIPOPROTEIN"/>
    <property type="match status" value="1"/>
</dbReference>
<protein>
    <recommendedName>
        <fullName evidence="14">Ubiquinol oxidase subunit 2</fullName>
    </recommendedName>
</protein>
<dbReference type="Gene3D" id="1.10.287.90">
    <property type="match status" value="1"/>
</dbReference>
<feature type="domain" description="Cytochrome oxidase subunit II transmembrane region profile" evidence="18">
    <location>
        <begin position="21"/>
        <end position="118"/>
    </location>
</feature>
<dbReference type="Gene3D" id="2.60.40.420">
    <property type="entry name" value="Cupredoxins - blue copper proteins"/>
    <property type="match status" value="1"/>
</dbReference>
<evidence type="ECO:0000256" key="12">
    <source>
        <dbReference type="ARBA" id="ARBA00023139"/>
    </source>
</evidence>
<sequence length="303" mass="32927">MIRSTSRALAARILPLTPLLLLGGCSWDLFDPAGAIAVENLHTTLWATALMLIVVIPVIVMTLAFAWRYRSSNTAADYAPEWSHSNRIEVVIWVVPALIVLSLAVICYRTTHDLDPYRPIASSQKPLEVQVVALDWKWLFIYPEQGVASVNELAMPVDRPVHFTITSDGVMNSFFIPKLGTQVYAMAGMQTQLSLIANKAGTYKGISANFSGDGFADMGFEAKATDQQGFDAWVKQAKASSASLDAGGYAALAQQSHHDPVRVYGNVAPQMFQTVLTKDMNHAAAGQPQAADMNGMPMPAKQD</sequence>
<gene>
    <name evidence="19" type="primary">cyoA</name>
    <name evidence="19" type="ORF">PBT88_18695</name>
</gene>
<keyword evidence="12" id="KW-0564">Palmitate</keyword>
<keyword evidence="10 14" id="KW-0560">Oxidoreductase</keyword>
<dbReference type="PROSITE" id="PS50999">
    <property type="entry name" value="COX2_TM"/>
    <property type="match status" value="1"/>
</dbReference>
<dbReference type="InterPro" id="IPR034227">
    <property type="entry name" value="CuRO_UO_II"/>
</dbReference>
<dbReference type="CDD" id="cd04212">
    <property type="entry name" value="CuRO_UO_II"/>
    <property type="match status" value="1"/>
</dbReference>
<keyword evidence="8 14" id="KW-0249">Electron transport</keyword>
<dbReference type="InterPro" id="IPR045187">
    <property type="entry name" value="CcO_II"/>
</dbReference>
<dbReference type="InterPro" id="IPR002429">
    <property type="entry name" value="CcO_II-like_C"/>
</dbReference>
<evidence type="ECO:0000256" key="7">
    <source>
        <dbReference type="ARBA" id="ARBA00022729"/>
    </source>
</evidence>
<evidence type="ECO:0000256" key="14">
    <source>
        <dbReference type="PIRNR" id="PIRNR000292"/>
    </source>
</evidence>
<keyword evidence="3 14" id="KW-0813">Transport</keyword>
<evidence type="ECO:0000256" key="6">
    <source>
        <dbReference type="ARBA" id="ARBA00022692"/>
    </source>
</evidence>
<keyword evidence="5 14" id="KW-0679">Respiratory chain</keyword>
<dbReference type="Pfam" id="PF00116">
    <property type="entry name" value="COX2"/>
    <property type="match status" value="1"/>
</dbReference>
<keyword evidence="11 14" id="KW-0472">Membrane</keyword>
<evidence type="ECO:0000313" key="19">
    <source>
        <dbReference type="EMBL" id="WBO22154.1"/>
    </source>
</evidence>
<evidence type="ECO:0000256" key="1">
    <source>
        <dbReference type="ARBA" id="ARBA00004651"/>
    </source>
</evidence>
<keyword evidence="4 14" id="KW-1003">Cell membrane</keyword>
<dbReference type="SUPFAM" id="SSF81464">
    <property type="entry name" value="Cytochrome c oxidase subunit II-like, transmembrane region"/>
    <property type="match status" value="1"/>
</dbReference>
<evidence type="ECO:0000256" key="8">
    <source>
        <dbReference type="ARBA" id="ARBA00022982"/>
    </source>
</evidence>
<feature type="domain" description="Cytochrome oxidase subunit II copper A binding" evidence="17">
    <location>
        <begin position="124"/>
        <end position="236"/>
    </location>
</feature>
<keyword evidence="20" id="KW-1185">Reference proteome</keyword>
<dbReference type="PANTHER" id="PTHR22888">
    <property type="entry name" value="CYTOCHROME C OXIDASE, SUBUNIT II"/>
    <property type="match status" value="1"/>
</dbReference>
<dbReference type="Proteomes" id="UP001210865">
    <property type="component" value="Chromosome"/>
</dbReference>
<evidence type="ECO:0000256" key="9">
    <source>
        <dbReference type="ARBA" id="ARBA00022989"/>
    </source>
</evidence>
<dbReference type="Pfam" id="PF06481">
    <property type="entry name" value="COX_ARM"/>
    <property type="match status" value="1"/>
</dbReference>
<evidence type="ECO:0000259" key="18">
    <source>
        <dbReference type="PROSITE" id="PS50999"/>
    </source>
</evidence>
<evidence type="ECO:0000256" key="2">
    <source>
        <dbReference type="ARBA" id="ARBA00007866"/>
    </source>
</evidence>
<accession>A0ABY7NQE1</accession>
<dbReference type="RefSeq" id="WP_270076802.1">
    <property type="nucleotide sequence ID" value="NZ_CP115174.1"/>
</dbReference>
<evidence type="ECO:0000256" key="16">
    <source>
        <dbReference type="SAM" id="Phobius"/>
    </source>
</evidence>
<dbReference type="NCBIfam" id="TIGR01433">
    <property type="entry name" value="CyoA"/>
    <property type="match status" value="1"/>
</dbReference>
<keyword evidence="6 16" id="KW-0812">Transmembrane</keyword>
<dbReference type="SUPFAM" id="SSF49503">
    <property type="entry name" value="Cupredoxins"/>
    <property type="match status" value="1"/>
</dbReference>
<dbReference type="InterPro" id="IPR036257">
    <property type="entry name" value="Cyt_c_oxidase_su2_TM_sf"/>
</dbReference>
<dbReference type="InterPro" id="IPR011759">
    <property type="entry name" value="Cyt_c_oxidase_su2_TM_dom"/>
</dbReference>
<evidence type="ECO:0000256" key="13">
    <source>
        <dbReference type="ARBA" id="ARBA00023288"/>
    </source>
</evidence>
<dbReference type="EMBL" id="CP115174">
    <property type="protein sequence ID" value="WBO22154.1"/>
    <property type="molecule type" value="Genomic_DNA"/>
</dbReference>
<evidence type="ECO:0000256" key="10">
    <source>
        <dbReference type="ARBA" id="ARBA00023002"/>
    </source>
</evidence>
<keyword evidence="13" id="KW-0449">Lipoprotein</keyword>
<evidence type="ECO:0000259" key="17">
    <source>
        <dbReference type="PROSITE" id="PS50857"/>
    </source>
</evidence>
<dbReference type="PIRSF" id="PIRSF000292">
    <property type="entry name" value="Ubi_od_II"/>
    <property type="match status" value="1"/>
</dbReference>
<feature type="transmembrane region" description="Helical" evidence="16">
    <location>
        <begin position="90"/>
        <end position="111"/>
    </location>
</feature>
<evidence type="ECO:0000256" key="15">
    <source>
        <dbReference type="SAM" id="MobiDB-lite"/>
    </source>
</evidence>
<comment type="subcellular location">
    <subcellularLocation>
        <location evidence="1">Cell membrane</location>
        <topology evidence="1">Multi-pass membrane protein</topology>
    </subcellularLocation>
</comment>
<dbReference type="PROSITE" id="PS50857">
    <property type="entry name" value="COX2_CUA"/>
    <property type="match status" value="1"/>
</dbReference>
<keyword evidence="7" id="KW-0732">Signal</keyword>
<dbReference type="InterPro" id="IPR008972">
    <property type="entry name" value="Cupredoxin"/>
</dbReference>
<reference evidence="19 20" key="1">
    <citation type="submission" date="2022-12" db="EMBL/GenBank/DDBJ databases">
        <title>Sphingomonas abieness sp. nov., an endophytic bacterium isolated from Abies koreana.</title>
        <authorList>
            <person name="Jiang L."/>
            <person name="Lee J."/>
        </authorList>
    </citation>
    <scope>NUCLEOTIDE SEQUENCE [LARGE SCALE GENOMIC DNA]</scope>
    <source>
        <strain evidence="20">PAMB 00755</strain>
    </source>
</reference>
<dbReference type="InterPro" id="IPR006333">
    <property type="entry name" value="Cyt_o_ubiquinol_oxidase_su2"/>
</dbReference>
<feature type="region of interest" description="Disordered" evidence="15">
    <location>
        <begin position="283"/>
        <end position="303"/>
    </location>
</feature>
<dbReference type="PANTHER" id="PTHR22888:SF18">
    <property type="entry name" value="CYTOCHROME BO(3) UBIQUINOL OXIDASE SUBUNIT 2"/>
    <property type="match status" value="1"/>
</dbReference>
<keyword evidence="9 16" id="KW-1133">Transmembrane helix</keyword>
<evidence type="ECO:0000256" key="5">
    <source>
        <dbReference type="ARBA" id="ARBA00022660"/>
    </source>
</evidence>
<evidence type="ECO:0000256" key="3">
    <source>
        <dbReference type="ARBA" id="ARBA00022448"/>
    </source>
</evidence>
<feature type="transmembrane region" description="Helical" evidence="16">
    <location>
        <begin position="47"/>
        <end position="69"/>
    </location>
</feature>
<dbReference type="InterPro" id="IPR010514">
    <property type="entry name" value="COX_ARM"/>
</dbReference>
<name>A0ABY7NQE1_9SPHN</name>
<proteinExistence type="inferred from homology"/>